<accession>A0AAV2DTR6</accession>
<keyword evidence="2" id="KW-1185">Reference proteome</keyword>
<proteinExistence type="predicted"/>
<dbReference type="AlphaFoldDB" id="A0AAV2DTR6"/>
<name>A0AAV2DTR6_9ROSI</name>
<evidence type="ECO:0000313" key="2">
    <source>
        <dbReference type="Proteomes" id="UP001497516"/>
    </source>
</evidence>
<protein>
    <submittedName>
        <fullName evidence="1">Uncharacterized protein</fullName>
    </submittedName>
</protein>
<evidence type="ECO:0000313" key="1">
    <source>
        <dbReference type="EMBL" id="CAL1376937.1"/>
    </source>
</evidence>
<dbReference type="EMBL" id="OZ034816">
    <property type="protein sequence ID" value="CAL1376937.1"/>
    <property type="molecule type" value="Genomic_DNA"/>
</dbReference>
<organism evidence="1 2">
    <name type="scientific">Linum trigynum</name>
    <dbReference type="NCBI Taxonomy" id="586398"/>
    <lineage>
        <taxon>Eukaryota</taxon>
        <taxon>Viridiplantae</taxon>
        <taxon>Streptophyta</taxon>
        <taxon>Embryophyta</taxon>
        <taxon>Tracheophyta</taxon>
        <taxon>Spermatophyta</taxon>
        <taxon>Magnoliopsida</taxon>
        <taxon>eudicotyledons</taxon>
        <taxon>Gunneridae</taxon>
        <taxon>Pentapetalae</taxon>
        <taxon>rosids</taxon>
        <taxon>fabids</taxon>
        <taxon>Malpighiales</taxon>
        <taxon>Linaceae</taxon>
        <taxon>Linum</taxon>
    </lineage>
</organism>
<sequence>MERVRYIEVEEKGITERLMFLDHYLTVEFFSIQNRGLPDELESDFIEWARVNWKLNDDFAFTKEVEDLWMLASPSLQEVIRMQSCRRTTFREYNIIVWFWKEDVGRCFAPQKGLTWIMAIGIPHHLRSLDVYKKIGELCGGFIDINRS</sequence>
<gene>
    <name evidence="1" type="ORF">LTRI10_LOCUS18628</name>
</gene>
<reference evidence="1 2" key="1">
    <citation type="submission" date="2024-04" db="EMBL/GenBank/DDBJ databases">
        <authorList>
            <person name="Fracassetti M."/>
        </authorList>
    </citation>
    <scope>NUCLEOTIDE SEQUENCE [LARGE SCALE GENOMIC DNA]</scope>
</reference>
<dbReference type="PANTHER" id="PTHR34427">
    <property type="entry name" value="DUF4283 DOMAIN PROTEIN"/>
    <property type="match status" value="1"/>
</dbReference>
<dbReference type="PANTHER" id="PTHR34427:SF5">
    <property type="entry name" value="DUF4283 DOMAIN-CONTAINING PROTEIN"/>
    <property type="match status" value="1"/>
</dbReference>
<dbReference type="Proteomes" id="UP001497516">
    <property type="component" value="Chromosome 3"/>
</dbReference>